<feature type="transmembrane region" description="Helical" evidence="1">
    <location>
        <begin position="54"/>
        <end position="77"/>
    </location>
</feature>
<dbReference type="EMBL" id="JASDDK010000001">
    <property type="protein sequence ID" value="MDN3491778.1"/>
    <property type="molecule type" value="Genomic_DNA"/>
</dbReference>
<keyword evidence="1" id="KW-1133">Transmembrane helix</keyword>
<reference evidence="2 3" key="1">
    <citation type="journal article" date="2023" name="Int. J. Syst. Evol. Microbiol.">
        <title>Winogradskyella bathintestinalis sp. nov., isolated from the intestine of the deep-sea loosejaw dragonfish, Malacosteus niger.</title>
        <authorList>
            <person name="Uniacke-Lowe S."/>
            <person name="Johnson C.N."/>
            <person name="Stanton C."/>
            <person name="Hill C."/>
            <person name="Ross P."/>
        </authorList>
    </citation>
    <scope>NUCLEOTIDE SEQUENCE [LARGE SCALE GENOMIC DNA]</scope>
    <source>
        <strain evidence="2 3">APC 3343</strain>
    </source>
</reference>
<accession>A0ABT7ZS17</accession>
<keyword evidence="1" id="KW-0472">Membrane</keyword>
<evidence type="ECO:0000256" key="1">
    <source>
        <dbReference type="SAM" id="Phobius"/>
    </source>
</evidence>
<feature type="transmembrane region" description="Helical" evidence="1">
    <location>
        <begin position="105"/>
        <end position="125"/>
    </location>
</feature>
<dbReference type="RefSeq" id="WP_290205471.1">
    <property type="nucleotide sequence ID" value="NZ_JASDDK010000001.1"/>
</dbReference>
<feature type="transmembrane region" description="Helical" evidence="1">
    <location>
        <begin position="12"/>
        <end position="34"/>
    </location>
</feature>
<dbReference type="InterPro" id="IPR021354">
    <property type="entry name" value="DUF2975"/>
</dbReference>
<evidence type="ECO:0000313" key="2">
    <source>
        <dbReference type="EMBL" id="MDN3491778.1"/>
    </source>
</evidence>
<keyword evidence="3" id="KW-1185">Reference proteome</keyword>
<protein>
    <submittedName>
        <fullName evidence="2">DUF2975 domain-containing protein</fullName>
    </submittedName>
</protein>
<gene>
    <name evidence="2" type="ORF">QMA06_03525</name>
</gene>
<proteinExistence type="predicted"/>
<evidence type="ECO:0000313" key="3">
    <source>
        <dbReference type="Proteomes" id="UP001231197"/>
    </source>
</evidence>
<organism evidence="2 3">
    <name type="scientific">Winogradskyella bathintestinalis</name>
    <dbReference type="NCBI Taxonomy" id="3035208"/>
    <lineage>
        <taxon>Bacteria</taxon>
        <taxon>Pseudomonadati</taxon>
        <taxon>Bacteroidota</taxon>
        <taxon>Flavobacteriia</taxon>
        <taxon>Flavobacteriales</taxon>
        <taxon>Flavobacteriaceae</taxon>
        <taxon>Winogradskyella</taxon>
    </lineage>
</organism>
<sequence length="170" mass="19512">METATRLRKFIDVLIGLLSLSLLVSVFVLFYIIIQKSTIIIDMPERYQSVDLFSWKTYIILVSFAVEYILCILALFYMRSGVKKLSLGKFFTTEISQCFLKSGKLFVIVGLTTIFLRFLADLILLDRIGIIIDYTNISLVFVSVVGLFFMLFSNVLYKGIELKKDNDLTI</sequence>
<comment type="caution">
    <text evidence="2">The sequence shown here is derived from an EMBL/GenBank/DDBJ whole genome shotgun (WGS) entry which is preliminary data.</text>
</comment>
<dbReference type="Pfam" id="PF11188">
    <property type="entry name" value="DUF2975"/>
    <property type="match status" value="1"/>
</dbReference>
<name>A0ABT7ZS17_9FLAO</name>
<dbReference type="Proteomes" id="UP001231197">
    <property type="component" value="Unassembled WGS sequence"/>
</dbReference>
<feature type="transmembrane region" description="Helical" evidence="1">
    <location>
        <begin position="137"/>
        <end position="157"/>
    </location>
</feature>
<keyword evidence="1" id="KW-0812">Transmembrane</keyword>